<evidence type="ECO:0008006" key="3">
    <source>
        <dbReference type="Google" id="ProtNLM"/>
    </source>
</evidence>
<feature type="compositionally biased region" description="Low complexity" evidence="1">
    <location>
        <begin position="44"/>
        <end position="60"/>
    </location>
</feature>
<feature type="compositionally biased region" description="Polar residues" evidence="1">
    <location>
        <begin position="250"/>
        <end position="259"/>
    </location>
</feature>
<evidence type="ECO:0000256" key="1">
    <source>
        <dbReference type="SAM" id="MobiDB-lite"/>
    </source>
</evidence>
<dbReference type="EnsemblPlants" id="MELO3C033523.2.1">
    <property type="protein sequence ID" value="MELO3C033523.2.1"/>
    <property type="gene ID" value="MELO3C033523.2"/>
</dbReference>
<dbReference type="Gramene" id="MELO3C033523.2.1">
    <property type="protein sequence ID" value="MELO3C033523.2.1"/>
    <property type="gene ID" value="MELO3C033523.2"/>
</dbReference>
<proteinExistence type="predicted"/>
<name>A0A9I9EGT2_CUCME</name>
<organism evidence="2">
    <name type="scientific">Cucumis melo</name>
    <name type="common">Muskmelon</name>
    <dbReference type="NCBI Taxonomy" id="3656"/>
    <lineage>
        <taxon>Eukaryota</taxon>
        <taxon>Viridiplantae</taxon>
        <taxon>Streptophyta</taxon>
        <taxon>Embryophyta</taxon>
        <taxon>Tracheophyta</taxon>
        <taxon>Spermatophyta</taxon>
        <taxon>Magnoliopsida</taxon>
        <taxon>eudicotyledons</taxon>
        <taxon>Gunneridae</taxon>
        <taxon>Pentapetalae</taxon>
        <taxon>rosids</taxon>
        <taxon>fabids</taxon>
        <taxon>Cucurbitales</taxon>
        <taxon>Cucurbitaceae</taxon>
        <taxon>Benincaseae</taxon>
        <taxon>Cucumis</taxon>
    </lineage>
</organism>
<protein>
    <recommendedName>
        <fullName evidence="3">Beta-galactosidase</fullName>
    </recommendedName>
</protein>
<feature type="region of interest" description="Disordered" evidence="1">
    <location>
        <begin position="235"/>
        <end position="264"/>
    </location>
</feature>
<feature type="compositionally biased region" description="Basic residues" evidence="1">
    <location>
        <begin position="237"/>
        <end position="246"/>
    </location>
</feature>
<sequence>MVLERNNKTLEKILGITPTKTAAAAVDTTMEKLLQRIQTPPIYQMGQPSSPSAQPSGQKPLHAPPLSSAWAHAPPSINLTAHPIRFYSSSLFNRLTLPIIHRHTCRPSPPDSNLQNCQICTAVQICPSTIYNNLSSIGTGLTNTITDWGLKRTSHRHPSIMDSHIRAVFEVSASLAQTNLPMYSKNSVISLPNVPSNYITNSFAFSARSLTHDNGKPILVCEHYKKQRYTKDQCWKLHGRSPRGNKRSSNEQQNSGRTNKIQDKPKYKAFGTSLLITLTQALNHSTE</sequence>
<evidence type="ECO:0000313" key="2">
    <source>
        <dbReference type="EnsemblPlants" id="MELO3C033523.2.1"/>
    </source>
</evidence>
<reference evidence="2" key="1">
    <citation type="submission" date="2023-03" db="UniProtKB">
        <authorList>
            <consortium name="EnsemblPlants"/>
        </authorList>
    </citation>
    <scope>IDENTIFICATION</scope>
</reference>
<dbReference type="AlphaFoldDB" id="A0A9I9EGT2"/>
<feature type="region of interest" description="Disordered" evidence="1">
    <location>
        <begin position="42"/>
        <end position="67"/>
    </location>
</feature>
<accession>A0A9I9EGT2</accession>